<accession>A0A2N7UZG3</accession>
<dbReference type="InterPro" id="IPR021804">
    <property type="entry name" value="DUF3375"/>
</dbReference>
<reference evidence="1 3" key="1">
    <citation type="submission" date="2020-07" db="EMBL/GenBank/DDBJ databases">
        <authorList>
            <person name="Teixeira M."/>
        </authorList>
    </citation>
    <scope>NUCLEOTIDE SEQUENCE</scope>
    <source>
        <strain evidence="2">3</strain>
        <strain evidence="1">Xanthomonas arboricola pv. juglandis CPBF 427</strain>
    </source>
</reference>
<dbReference type="EMBL" id="LR861807">
    <property type="protein sequence ID" value="CAD1791941.1"/>
    <property type="molecule type" value="Genomic_DNA"/>
</dbReference>
<gene>
    <name evidence="2" type="ORF">XSP_002079</name>
    <name evidence="1" type="ORF">XSP_002096</name>
</gene>
<evidence type="ECO:0000313" key="1">
    <source>
        <dbReference type="EMBL" id="CAD0327255.1"/>
    </source>
</evidence>
<dbReference type="AlphaFoldDB" id="A0A2N7UZG3"/>
<name>A0A2N7UZG3_XANCJ</name>
<dbReference type="OrthoDB" id="138803at2"/>
<dbReference type="RefSeq" id="WP_016904153.1">
    <property type="nucleotide sequence ID" value="NZ_CP012251.1"/>
</dbReference>
<organism evidence="1">
    <name type="scientific">Xanthomonas campestris pv. juglandis</name>
    <name type="common">Xanthomonas arboricola pv. juglandis</name>
    <dbReference type="NCBI Taxonomy" id="195709"/>
    <lineage>
        <taxon>Bacteria</taxon>
        <taxon>Pseudomonadati</taxon>
        <taxon>Pseudomonadota</taxon>
        <taxon>Gammaproteobacteria</taxon>
        <taxon>Lysobacterales</taxon>
        <taxon>Lysobacteraceae</taxon>
        <taxon>Xanthomonas</taxon>
    </lineage>
</organism>
<evidence type="ECO:0000313" key="2">
    <source>
        <dbReference type="EMBL" id="CAD1791941.1"/>
    </source>
</evidence>
<dbReference type="EMBL" id="LR824643">
    <property type="protein sequence ID" value="CAD0327255.1"/>
    <property type="molecule type" value="Genomic_DNA"/>
</dbReference>
<evidence type="ECO:0000313" key="3">
    <source>
        <dbReference type="Proteomes" id="UP000514411"/>
    </source>
</evidence>
<sequence>MKPQLYASAYERLRGEAAWSLLTAHLAPVVLALLQHLLYANERVLPASVLIERLHTELGELRAKGRDLTGSASYYVDSWRREGWIERRLIEGADEEEFELTAAALAALKLVSALQTTRAVATESRLALVIGQLAQLAEQTDTNAATRMERLLAERARIDQEIARVSGGQVDVLSDARAAEKLAEIVALASELSDDFRRVRDDFARLNRDFRERIIHDESQRGELLTDLFNDVDVISQSAQGQSFEAFWSLLVDPEESARLEAGLREVAARPFAEQLGRSERRLLRHLTRTLLDGAGSVHSTRTRFARSLRGFVQSKEYREQRRLSQLLRDAKARALEVAPLFSPSQKIGFELELSSATYRSISRLRPHDPVQAMEQPDLGAAGEAEVDLLAIANAVAESDIDFRSLAANIKSMLTEVAQCSIGDAMAVFAPQQGLGTVIGYLALGVKHGDVAPLDTERVSWQGGDGAHRSADIPLIYFLAERVDELPG</sequence>
<proteinExistence type="predicted"/>
<dbReference type="Pfam" id="PF11855">
    <property type="entry name" value="DUF3375"/>
    <property type="match status" value="1"/>
</dbReference>
<protein>
    <submittedName>
        <fullName evidence="1">DUF3375 domain-containing protein</fullName>
    </submittedName>
</protein>
<dbReference type="Proteomes" id="UP000514411">
    <property type="component" value="Chromosome"/>
</dbReference>